<dbReference type="RefSeq" id="WP_202249942.1">
    <property type="nucleotide sequence ID" value="NZ_JAESJJ010000024.1"/>
</dbReference>
<evidence type="ECO:0000256" key="6">
    <source>
        <dbReference type="ARBA" id="ARBA00023136"/>
    </source>
</evidence>
<proteinExistence type="inferred from homology"/>
<feature type="transmembrane region" description="Helical" evidence="7">
    <location>
        <begin position="118"/>
        <end position="140"/>
    </location>
</feature>
<accession>A0ABS1RW01</accession>
<dbReference type="EMBL" id="JAESJJ010000024">
    <property type="protein sequence ID" value="MBL3610275.1"/>
    <property type="molecule type" value="Genomic_DNA"/>
</dbReference>
<dbReference type="Pfam" id="PF01757">
    <property type="entry name" value="Acyl_transf_3"/>
    <property type="match status" value="1"/>
</dbReference>
<comment type="similarity">
    <text evidence="2">Belongs to the acyltransferase 3 family.</text>
</comment>
<feature type="transmembrane region" description="Helical" evidence="7">
    <location>
        <begin position="38"/>
        <end position="60"/>
    </location>
</feature>
<dbReference type="PANTHER" id="PTHR40074">
    <property type="entry name" value="O-ACETYLTRANSFERASE WECH"/>
    <property type="match status" value="1"/>
</dbReference>
<evidence type="ECO:0000256" key="5">
    <source>
        <dbReference type="ARBA" id="ARBA00022989"/>
    </source>
</evidence>
<comment type="caution">
    <text evidence="9">The sequence shown here is derived from an EMBL/GenBank/DDBJ whole genome shotgun (WGS) entry which is preliminary data.</text>
</comment>
<comment type="subcellular location">
    <subcellularLocation>
        <location evidence="1">Cell membrane</location>
        <topology evidence="1">Multi-pass membrane protein</topology>
    </subcellularLocation>
</comment>
<evidence type="ECO:0000256" key="2">
    <source>
        <dbReference type="ARBA" id="ARBA00007400"/>
    </source>
</evidence>
<dbReference type="GO" id="GO:0016746">
    <property type="term" value="F:acyltransferase activity"/>
    <property type="evidence" value="ECO:0007669"/>
    <property type="project" value="UniProtKB-KW"/>
</dbReference>
<name>A0ABS1RW01_RHOSU</name>
<keyword evidence="9" id="KW-0012">Acyltransferase</keyword>
<evidence type="ECO:0000256" key="7">
    <source>
        <dbReference type="SAM" id="Phobius"/>
    </source>
</evidence>
<keyword evidence="10" id="KW-1185">Reference proteome</keyword>
<keyword evidence="6 7" id="KW-0472">Membrane</keyword>
<evidence type="ECO:0000313" key="10">
    <source>
        <dbReference type="Proteomes" id="UP000604473"/>
    </source>
</evidence>
<keyword evidence="4 7" id="KW-0812">Transmembrane</keyword>
<feature type="transmembrane region" description="Helical" evidence="7">
    <location>
        <begin position="198"/>
        <end position="219"/>
    </location>
</feature>
<protein>
    <submittedName>
        <fullName evidence="9">Acyltransferase</fullName>
    </submittedName>
</protein>
<keyword evidence="5 7" id="KW-1133">Transmembrane helix</keyword>
<keyword evidence="9" id="KW-0808">Transferase</keyword>
<evidence type="ECO:0000256" key="3">
    <source>
        <dbReference type="ARBA" id="ARBA00022475"/>
    </source>
</evidence>
<evidence type="ECO:0000313" key="9">
    <source>
        <dbReference type="EMBL" id="MBL3610275.1"/>
    </source>
</evidence>
<feature type="domain" description="Acyltransferase 3" evidence="8">
    <location>
        <begin position="3"/>
        <end position="306"/>
    </location>
</feature>
<dbReference type="Proteomes" id="UP000604473">
    <property type="component" value="Unassembled WGS sequence"/>
</dbReference>
<feature type="transmembrane region" description="Helical" evidence="7">
    <location>
        <begin position="231"/>
        <end position="248"/>
    </location>
</feature>
<gene>
    <name evidence="9" type="ORF">JMM60_16030</name>
</gene>
<feature type="transmembrane region" description="Helical" evidence="7">
    <location>
        <begin position="288"/>
        <end position="309"/>
    </location>
</feature>
<sequence length="342" mass="37663">MPIEALRVLAVLLLVAYHVIGAGPDAGLNIEYPHPLRLFAEFLVDARMPLFAFVAGFVYAFRPPVLADYGGFLTGKIRRLIIPGWIAALLFSVAGMVVGNVYSLTVQGPVRVLFHHYAHYWFLQSIMVIFVVFGLVDALLRHRHTALLFLAAVAMTLAGITLRTSVLSIDGAFYLLPYFLFGTLCHRHADQLLRHRTWLAALALGAILAAGWWNIGLYLETGRLSGYRGDLQSLGFGLGIALAMLLLMPRIGWLDALRPFSFTIYLYHVLATSATRRALLALDVTDVWVLFGCGLSTGLLVPVLLHLVIDRIPALRQPVLGIRRSRRPKPAAARSAADTQSS</sequence>
<dbReference type="InterPro" id="IPR002656">
    <property type="entry name" value="Acyl_transf_3_dom"/>
</dbReference>
<keyword evidence="3" id="KW-1003">Cell membrane</keyword>
<evidence type="ECO:0000259" key="8">
    <source>
        <dbReference type="Pfam" id="PF01757"/>
    </source>
</evidence>
<evidence type="ECO:0000256" key="4">
    <source>
        <dbReference type="ARBA" id="ARBA00022692"/>
    </source>
</evidence>
<reference evidence="9 10" key="1">
    <citation type="submission" date="2021-01" db="EMBL/GenBank/DDBJ databases">
        <title>Draft genomes of Rhodovulum sulfidophilum.</title>
        <authorList>
            <person name="Guzman M.S."/>
        </authorList>
    </citation>
    <scope>NUCLEOTIDE SEQUENCE [LARGE SCALE GENOMIC DNA]</scope>
    <source>
        <strain evidence="9 10">AB35</strain>
    </source>
</reference>
<organism evidence="9 10">
    <name type="scientific">Rhodovulum sulfidophilum</name>
    <name type="common">Rhodobacter sulfidophilus</name>
    <dbReference type="NCBI Taxonomy" id="35806"/>
    <lineage>
        <taxon>Bacteria</taxon>
        <taxon>Pseudomonadati</taxon>
        <taxon>Pseudomonadota</taxon>
        <taxon>Alphaproteobacteria</taxon>
        <taxon>Rhodobacterales</taxon>
        <taxon>Paracoccaceae</taxon>
        <taxon>Rhodovulum</taxon>
    </lineage>
</organism>
<feature type="transmembrane region" description="Helical" evidence="7">
    <location>
        <begin position="147"/>
        <end position="166"/>
    </location>
</feature>
<feature type="transmembrane region" description="Helical" evidence="7">
    <location>
        <begin position="80"/>
        <end position="98"/>
    </location>
</feature>
<dbReference type="PANTHER" id="PTHR40074:SF2">
    <property type="entry name" value="O-ACETYLTRANSFERASE WECH"/>
    <property type="match status" value="1"/>
</dbReference>
<evidence type="ECO:0000256" key="1">
    <source>
        <dbReference type="ARBA" id="ARBA00004651"/>
    </source>
</evidence>